<dbReference type="Gene3D" id="3.40.30.10">
    <property type="entry name" value="Glutaredoxin"/>
    <property type="match status" value="1"/>
</dbReference>
<reference evidence="1" key="2">
    <citation type="submission" date="2023-05" db="EMBL/GenBank/DDBJ databases">
        <authorList>
            <consortium name="Lawrence Berkeley National Laboratory"/>
            <person name="Steindorff A."/>
            <person name="Hensen N."/>
            <person name="Bonometti L."/>
            <person name="Westerberg I."/>
            <person name="Brannstrom I.O."/>
            <person name="Guillou S."/>
            <person name="Cros-Aarteil S."/>
            <person name="Calhoun S."/>
            <person name="Haridas S."/>
            <person name="Kuo A."/>
            <person name="Mondo S."/>
            <person name="Pangilinan J."/>
            <person name="Riley R."/>
            <person name="Labutti K."/>
            <person name="Andreopoulos B."/>
            <person name="Lipzen A."/>
            <person name="Chen C."/>
            <person name="Yanf M."/>
            <person name="Daum C."/>
            <person name="Ng V."/>
            <person name="Clum A."/>
            <person name="Ohm R."/>
            <person name="Martin F."/>
            <person name="Silar P."/>
            <person name="Natvig D."/>
            <person name="Lalanne C."/>
            <person name="Gautier V."/>
            <person name="Ament-Velasquez S.L."/>
            <person name="Kruys A."/>
            <person name="Hutchinson M.I."/>
            <person name="Powell A.J."/>
            <person name="Barry K."/>
            <person name="Miller A.N."/>
            <person name="Grigoriev I.V."/>
            <person name="Debuchy R."/>
            <person name="Gladieux P."/>
            <person name="Thoren M.H."/>
            <person name="Johannesson H."/>
        </authorList>
    </citation>
    <scope>NUCLEOTIDE SEQUENCE</scope>
    <source>
        <strain evidence="1">PSN293</strain>
    </source>
</reference>
<gene>
    <name evidence="1" type="ORF">QBC37DRAFT_411709</name>
</gene>
<dbReference type="Proteomes" id="UP001301769">
    <property type="component" value="Unassembled WGS sequence"/>
</dbReference>
<name>A0AAN7BCK6_9PEZI</name>
<protein>
    <submittedName>
        <fullName evidence="1">Thioredoxin-like protein</fullName>
    </submittedName>
</protein>
<evidence type="ECO:0000313" key="2">
    <source>
        <dbReference type="Proteomes" id="UP001301769"/>
    </source>
</evidence>
<dbReference type="SUPFAM" id="SSF52833">
    <property type="entry name" value="Thioredoxin-like"/>
    <property type="match status" value="1"/>
</dbReference>
<dbReference type="AlphaFoldDB" id="A0AAN7BCK6"/>
<dbReference type="InterPro" id="IPR036249">
    <property type="entry name" value="Thioredoxin-like_sf"/>
</dbReference>
<evidence type="ECO:0000313" key="1">
    <source>
        <dbReference type="EMBL" id="KAK4218859.1"/>
    </source>
</evidence>
<keyword evidence="2" id="KW-1185">Reference proteome</keyword>
<dbReference type="EMBL" id="MU858051">
    <property type="protein sequence ID" value="KAK4218859.1"/>
    <property type="molecule type" value="Genomic_DNA"/>
</dbReference>
<reference evidence="1" key="1">
    <citation type="journal article" date="2023" name="Mol. Phylogenet. Evol.">
        <title>Genome-scale phylogeny and comparative genomics of the fungal order Sordariales.</title>
        <authorList>
            <person name="Hensen N."/>
            <person name="Bonometti L."/>
            <person name="Westerberg I."/>
            <person name="Brannstrom I.O."/>
            <person name="Guillou S."/>
            <person name="Cros-Aarteil S."/>
            <person name="Calhoun S."/>
            <person name="Haridas S."/>
            <person name="Kuo A."/>
            <person name="Mondo S."/>
            <person name="Pangilinan J."/>
            <person name="Riley R."/>
            <person name="LaButti K."/>
            <person name="Andreopoulos B."/>
            <person name="Lipzen A."/>
            <person name="Chen C."/>
            <person name="Yan M."/>
            <person name="Daum C."/>
            <person name="Ng V."/>
            <person name="Clum A."/>
            <person name="Steindorff A."/>
            <person name="Ohm R.A."/>
            <person name="Martin F."/>
            <person name="Silar P."/>
            <person name="Natvig D.O."/>
            <person name="Lalanne C."/>
            <person name="Gautier V."/>
            <person name="Ament-Velasquez S.L."/>
            <person name="Kruys A."/>
            <person name="Hutchinson M.I."/>
            <person name="Powell A.J."/>
            <person name="Barry K."/>
            <person name="Miller A.N."/>
            <person name="Grigoriev I.V."/>
            <person name="Debuchy R."/>
            <person name="Gladieux P."/>
            <person name="Hiltunen Thoren M."/>
            <person name="Johannesson H."/>
        </authorList>
    </citation>
    <scope>NUCLEOTIDE SEQUENCE</scope>
    <source>
        <strain evidence="1">PSN293</strain>
    </source>
</reference>
<organism evidence="1 2">
    <name type="scientific">Rhypophila decipiens</name>
    <dbReference type="NCBI Taxonomy" id="261697"/>
    <lineage>
        <taxon>Eukaryota</taxon>
        <taxon>Fungi</taxon>
        <taxon>Dikarya</taxon>
        <taxon>Ascomycota</taxon>
        <taxon>Pezizomycotina</taxon>
        <taxon>Sordariomycetes</taxon>
        <taxon>Sordariomycetidae</taxon>
        <taxon>Sordariales</taxon>
        <taxon>Naviculisporaceae</taxon>
        <taxon>Rhypophila</taxon>
    </lineage>
</organism>
<dbReference type="PANTHER" id="PTHR33875:SF2">
    <property type="entry name" value="ACR183CP"/>
    <property type="match status" value="1"/>
</dbReference>
<comment type="caution">
    <text evidence="1">The sequence shown here is derived from an EMBL/GenBank/DDBJ whole genome shotgun (WGS) entry which is preliminary data.</text>
</comment>
<accession>A0AAN7BCK6</accession>
<sequence>MSLAPKFRGARQVFGANGVNAASVGSIHTVEIFLDYACPFSAKMYKTLHTRLYPRLHNSSPSPIQFIFRHQIQPWHPSSTLLHEASLAVLRLAPDKFHKFSAELFNHQKEYFDVNVVNESRNATYKRLAKLAAKSVGLDETEVFKLLEVSDKPAEDGSLNTGNQVTDDVKIVVKTARLVGVHVSPTVIFNGVVANDISSSWTEGQWEEWLGKNATPV</sequence>
<proteinExistence type="predicted"/>
<dbReference type="PANTHER" id="PTHR33875">
    <property type="entry name" value="OS09G0542200 PROTEIN"/>
    <property type="match status" value="1"/>
</dbReference>